<name>A0A1G6UEC4_9GAMM</name>
<dbReference type="OrthoDB" id="9176965at2"/>
<dbReference type="EMBL" id="FNAG01000002">
    <property type="protein sequence ID" value="SDD39046.1"/>
    <property type="molecule type" value="Genomic_DNA"/>
</dbReference>
<dbReference type="STRING" id="265719.SAMN04488509_102273"/>
<dbReference type="AlphaFoldDB" id="A0A1G6UEC4"/>
<proteinExistence type="predicted"/>
<gene>
    <name evidence="2" type="ORF">SAMN04488509_102273</name>
</gene>
<organism evidence="2 3">
    <name type="scientific">Aquimonas voraii</name>
    <dbReference type="NCBI Taxonomy" id="265719"/>
    <lineage>
        <taxon>Bacteria</taxon>
        <taxon>Pseudomonadati</taxon>
        <taxon>Pseudomonadota</taxon>
        <taxon>Gammaproteobacteria</taxon>
        <taxon>Lysobacterales</taxon>
        <taxon>Lysobacteraceae</taxon>
        <taxon>Aquimonas</taxon>
    </lineage>
</organism>
<dbReference type="RefSeq" id="WP_091240088.1">
    <property type="nucleotide sequence ID" value="NZ_FNAG01000002.1"/>
</dbReference>
<sequence length="789" mass="86322">MPALLETLLAVLLCIGVAFLPPWLVVLVWLGALGAFALSFAIERRGRGRAPHFPRALSGLMPLSLAVSLAFWAWPVVGPWLALPLALGMLLLGVLLHARVFRWMLGPRAELAARYPFTSEHALNGPGGHVWSRLPGSGLRFRMVPGAKPRSSQPQGCTWVFEDGHVLEGRDQSLHVSRDGRWLVVRSLRNGGVVALDRQAARRLYWSDGASLWAQIEASERWPKSIEQWRPLADQDEPLQLRFGLWLSAAELLRAAPERIEIPDPQGRPRLAFVAQRASTRVAEALQPLAYALQPRYEVQFDRTVLPFSVAGPDSAVWRADGQALLLVPDDGSGAWLYEDGRPPRRLALRWDVKHGHPALSLGRVRALDARRVGIELKQALPASSYPQPWDASTLEAGQRVGGSLVWVSPQPDGAASVREFEPPGEWLLWLPLDDLADSEGRAEVESLGPGGHVALFQRQAEGCWRCRLDGEVLPFSPLSLLHVWSDDGRHLVLQPAVPEGGVAETCIVVDCASRALLSGRVQGFELRPIAMVGGVLQVRLVLGRVQAPGGALIGGQPEAARGAAFLRARRGQWLRLGCERYAVSVGGDAIQGPLPRSVQVRIPPSPLAAFDLVYPGPMGQWVYLEGARGRYDDAGPRPQDARFGALACTRGGLACAGLSPAMVWSADGRWLLLVHAPDPQLRTWTPWLLDTENEVLHRPRADEAGHAALPGMPFFLGFHGGSARYEWCEHPWWTTGTPRRSGVLVLESLLARYARVELVEAGGLRVPPEQIEACDWRALARRAARASA</sequence>
<keyword evidence="1" id="KW-1133">Transmembrane helix</keyword>
<dbReference type="Proteomes" id="UP000199603">
    <property type="component" value="Unassembled WGS sequence"/>
</dbReference>
<keyword evidence="1" id="KW-0812">Transmembrane</keyword>
<feature type="transmembrane region" description="Helical" evidence="1">
    <location>
        <begin position="20"/>
        <end position="41"/>
    </location>
</feature>
<accession>A0A1G6UEC4</accession>
<evidence type="ECO:0000313" key="2">
    <source>
        <dbReference type="EMBL" id="SDD39046.1"/>
    </source>
</evidence>
<feature type="transmembrane region" description="Helical" evidence="1">
    <location>
        <begin position="80"/>
        <end position="98"/>
    </location>
</feature>
<reference evidence="2 3" key="1">
    <citation type="submission" date="2016-10" db="EMBL/GenBank/DDBJ databases">
        <authorList>
            <person name="de Groot N.N."/>
        </authorList>
    </citation>
    <scope>NUCLEOTIDE SEQUENCE [LARGE SCALE GENOMIC DNA]</scope>
    <source>
        <strain evidence="2 3">DSM 16957</strain>
    </source>
</reference>
<keyword evidence="3" id="KW-1185">Reference proteome</keyword>
<evidence type="ECO:0000256" key="1">
    <source>
        <dbReference type="SAM" id="Phobius"/>
    </source>
</evidence>
<protein>
    <submittedName>
        <fullName evidence="2">Uncharacterized protein</fullName>
    </submittedName>
</protein>
<evidence type="ECO:0000313" key="3">
    <source>
        <dbReference type="Proteomes" id="UP000199603"/>
    </source>
</evidence>
<keyword evidence="1" id="KW-0472">Membrane</keyword>